<dbReference type="AlphaFoldDB" id="A0A6C0KLF9"/>
<proteinExistence type="predicted"/>
<name>A0A6C0KLF9_9ZZZZ</name>
<dbReference type="EMBL" id="MN740932">
    <property type="protein sequence ID" value="QHU18459.1"/>
    <property type="molecule type" value="Genomic_DNA"/>
</dbReference>
<sequence>MENMDWLILGFKFPITKPAKKTKKRPKAKAKAKAKNQKPFLHNLQEQKPTTVYAPHNICFNILPFRALPKKIWAILAFMNGINLAEQREYIKNFVKNSYTNKTDREIYDKSFNQFWTDSNSGESIETVLLSYIKKIRILRARFRRFLHIWRTSRLRPINTEDIVTMEPPKDPVYIVDWATKSKSAFESSTLMRDITLRLLHHDGFFECPQEPRNPYTNSPLTQAQMISVWIQLARSKATASSVFTGLRQVRWILYKFMTEYSLQLQLHAFRTTMRNPAHMDYRDRLGDFINFCYEQEDVQFPRIIFTDAILKIPNHRLLKQWANLCIRYYEATYIHSKFPHKIITIQEDVLDKSVFLLRRYKELTRSL</sequence>
<protein>
    <submittedName>
        <fullName evidence="1">Uncharacterized protein</fullName>
    </submittedName>
</protein>
<evidence type="ECO:0000313" key="1">
    <source>
        <dbReference type="EMBL" id="QHU18459.1"/>
    </source>
</evidence>
<organism evidence="1">
    <name type="scientific">viral metagenome</name>
    <dbReference type="NCBI Taxonomy" id="1070528"/>
    <lineage>
        <taxon>unclassified sequences</taxon>
        <taxon>metagenomes</taxon>
        <taxon>organismal metagenomes</taxon>
    </lineage>
</organism>
<accession>A0A6C0KLF9</accession>
<reference evidence="1" key="1">
    <citation type="journal article" date="2020" name="Nature">
        <title>Giant virus diversity and host interactions through global metagenomics.</title>
        <authorList>
            <person name="Schulz F."/>
            <person name="Roux S."/>
            <person name="Paez-Espino D."/>
            <person name="Jungbluth S."/>
            <person name="Walsh D.A."/>
            <person name="Denef V.J."/>
            <person name="McMahon K.D."/>
            <person name="Konstantinidis K.T."/>
            <person name="Eloe-Fadrosh E.A."/>
            <person name="Kyrpides N.C."/>
            <person name="Woyke T."/>
        </authorList>
    </citation>
    <scope>NUCLEOTIDE SEQUENCE</scope>
    <source>
        <strain evidence="1">GVMAG-S-3300013006-138</strain>
    </source>
</reference>